<keyword evidence="1" id="KW-0812">Transmembrane</keyword>
<dbReference type="EMBL" id="PFAZ01000001">
    <property type="protein sequence ID" value="PIR89454.1"/>
    <property type="molecule type" value="Genomic_DNA"/>
</dbReference>
<protein>
    <submittedName>
        <fullName evidence="2">Uncharacterized protein</fullName>
    </submittedName>
</protein>
<feature type="transmembrane region" description="Helical" evidence="1">
    <location>
        <begin position="12"/>
        <end position="40"/>
    </location>
</feature>
<dbReference type="AlphaFoldDB" id="A0A2H0USR3"/>
<reference evidence="3" key="1">
    <citation type="submission" date="2017-09" db="EMBL/GenBank/DDBJ databases">
        <title>Depth-based differentiation of microbial function through sediment-hosted aquifers and enrichment of novel symbionts in the deep terrestrial subsurface.</title>
        <authorList>
            <person name="Probst A.J."/>
            <person name="Ladd B."/>
            <person name="Jarett J.K."/>
            <person name="Geller-Mcgrath D.E."/>
            <person name="Sieber C.M.K."/>
            <person name="Emerson J.B."/>
            <person name="Anantharaman K."/>
            <person name="Thomas B.C."/>
            <person name="Malmstrom R."/>
            <person name="Stieglmeier M."/>
            <person name="Klingl A."/>
            <person name="Woyke T."/>
            <person name="Ryan C.M."/>
            <person name="Banfield J.F."/>
        </authorList>
    </citation>
    <scope>NUCLEOTIDE SEQUENCE [LARGE SCALE GENOMIC DNA]</scope>
</reference>
<comment type="caution">
    <text evidence="2">The sequence shown here is derived from an EMBL/GenBank/DDBJ whole genome shotgun (WGS) entry which is preliminary data.</text>
</comment>
<proteinExistence type="predicted"/>
<sequence length="104" mass="11962">MILFDEVPNKSFFIILLLVSFVNRESFPLLILLLNFLFFYNLDMSIFKRSTYTWWQIGLLKLALVSIGIAIGASWSNVFLPYAVPLVILGVVLGLYLLAVWMKK</sequence>
<keyword evidence="1" id="KW-0472">Membrane</keyword>
<gene>
    <name evidence="2" type="ORF">COU07_00955</name>
</gene>
<feature type="transmembrane region" description="Helical" evidence="1">
    <location>
        <begin position="52"/>
        <end position="73"/>
    </location>
</feature>
<evidence type="ECO:0000313" key="3">
    <source>
        <dbReference type="Proteomes" id="UP000231157"/>
    </source>
</evidence>
<name>A0A2H0USR3_9BACT</name>
<accession>A0A2H0USR3</accession>
<dbReference type="Proteomes" id="UP000231157">
    <property type="component" value="Unassembled WGS sequence"/>
</dbReference>
<evidence type="ECO:0000313" key="2">
    <source>
        <dbReference type="EMBL" id="PIR89454.1"/>
    </source>
</evidence>
<keyword evidence="1" id="KW-1133">Transmembrane helix</keyword>
<evidence type="ECO:0000256" key="1">
    <source>
        <dbReference type="SAM" id="Phobius"/>
    </source>
</evidence>
<organism evidence="2 3">
    <name type="scientific">Candidatus Harrisonbacteria bacterium CG10_big_fil_rev_8_21_14_0_10_40_38</name>
    <dbReference type="NCBI Taxonomy" id="1974583"/>
    <lineage>
        <taxon>Bacteria</taxon>
        <taxon>Candidatus Harrisoniibacteriota</taxon>
    </lineage>
</organism>
<feature type="transmembrane region" description="Helical" evidence="1">
    <location>
        <begin position="79"/>
        <end position="101"/>
    </location>
</feature>